<sequence>MKITNNGDRELGLQKYKNQGELNAVCHDIQHLGLNAWLRHRDSVQVFIAGKAGNLIAFAQLCFEPLHVDEDGVAVFKVVIDDNQPITGVRRTGEVMIVL</sequence>
<dbReference type="Proteomes" id="UP000015927">
    <property type="component" value="Plasmid 2"/>
</dbReference>
<proteinExistence type="predicted"/>
<dbReference type="EMBL" id="CP002393">
    <property type="protein sequence ID" value="AGT63778.1"/>
    <property type="molecule type" value="Genomic_DNA"/>
</dbReference>
<gene>
    <name evidence="1" type="ORF">LBPG_04266</name>
</gene>
<name>A0A806KRC6_LACPA</name>
<geneLocation type="plasmid" evidence="1 2">
    <name>2</name>
</geneLocation>
<reference evidence="1 2" key="1">
    <citation type="submission" date="2010-12" db="EMBL/GenBank/DDBJ databases">
        <title>The Genome Sequence of Lactobacillus paracasei subsp. paracasei strain 8700:2.</title>
        <authorList>
            <consortium name="The Broad Institute Genome Sequencing Platform"/>
            <person name="Ward D."/>
            <person name="Earl A."/>
            <person name="Feldgarden M."/>
            <person name="Young S.K."/>
            <person name="Gargeya S."/>
            <person name="Zeng Q."/>
            <person name="Alvarado L."/>
            <person name="Berlin A."/>
            <person name="Bochicchio J."/>
            <person name="Chapman S.B."/>
            <person name="Chen Z."/>
            <person name="Freedman E."/>
            <person name="Gellesch M."/>
            <person name="Goldberg J."/>
            <person name="Griggs A."/>
            <person name="Gujja S."/>
            <person name="Heilman E."/>
            <person name="Heiman D."/>
            <person name="Howarth C."/>
            <person name="Mehta T."/>
            <person name="Neiman D."/>
            <person name="Pearson M."/>
            <person name="Roberts A."/>
            <person name="Saif S."/>
            <person name="Shea T."/>
            <person name="Shenoy N."/>
            <person name="Sisk P."/>
            <person name="Stolte C."/>
            <person name="Sykes S."/>
            <person name="White J."/>
            <person name="Yandava C."/>
            <person name="Saulnier D."/>
            <person name="Haas B."/>
            <person name="Nusbaum C."/>
            <person name="Birren B."/>
        </authorList>
    </citation>
    <scope>NUCLEOTIDE SEQUENCE [LARGE SCALE GENOMIC DNA]</scope>
    <source>
        <strain evidence="1 2">8700:2</strain>
        <plasmid evidence="1 2">2</plasmid>
    </source>
</reference>
<organism evidence="1 2">
    <name type="scientific">Lacticaseibacillus paracasei subsp. paracasei 8700:2</name>
    <dbReference type="NCBI Taxonomy" id="537973"/>
    <lineage>
        <taxon>Bacteria</taxon>
        <taxon>Bacillati</taxon>
        <taxon>Bacillota</taxon>
        <taxon>Bacilli</taxon>
        <taxon>Lactobacillales</taxon>
        <taxon>Lactobacillaceae</taxon>
        <taxon>Lacticaseibacillus</taxon>
    </lineage>
</organism>
<dbReference type="KEGG" id="lpi:LBPG_04266"/>
<protein>
    <submittedName>
        <fullName evidence="1">Uncharacterized protein</fullName>
    </submittedName>
</protein>
<keyword evidence="1" id="KW-0614">Plasmid</keyword>
<dbReference type="AlphaFoldDB" id="A0A806KRC6"/>
<evidence type="ECO:0000313" key="1">
    <source>
        <dbReference type="EMBL" id="AGT63778.1"/>
    </source>
</evidence>
<evidence type="ECO:0000313" key="2">
    <source>
        <dbReference type="Proteomes" id="UP000015927"/>
    </source>
</evidence>
<accession>A0A806KRC6</accession>